<feature type="region of interest" description="Disordered" evidence="1">
    <location>
        <begin position="1"/>
        <end position="43"/>
    </location>
</feature>
<keyword evidence="2" id="KW-0812">Transmembrane</keyword>
<feature type="compositionally biased region" description="Polar residues" evidence="1">
    <location>
        <begin position="1"/>
        <end position="14"/>
    </location>
</feature>
<feature type="transmembrane region" description="Helical" evidence="2">
    <location>
        <begin position="59"/>
        <end position="83"/>
    </location>
</feature>
<evidence type="ECO:0000313" key="3">
    <source>
        <dbReference type="EMBL" id="CBH74755.1"/>
    </source>
</evidence>
<keyword evidence="2" id="KW-1133">Transmembrane helix</keyword>
<organism evidence="3">
    <name type="scientific">mine drainage metagenome</name>
    <dbReference type="NCBI Taxonomy" id="410659"/>
    <lineage>
        <taxon>unclassified sequences</taxon>
        <taxon>metagenomes</taxon>
        <taxon>ecological metagenomes</taxon>
    </lineage>
</organism>
<keyword evidence="2" id="KW-0472">Membrane</keyword>
<name>E6PE70_9ZZZZ</name>
<dbReference type="AlphaFoldDB" id="E6PE70"/>
<comment type="caution">
    <text evidence="3">The sequence shown here is derived from an EMBL/GenBank/DDBJ whole genome shotgun (WGS) entry which is preliminary data.</text>
</comment>
<reference evidence="3" key="1">
    <citation type="submission" date="2009-10" db="EMBL/GenBank/DDBJ databases">
        <title>Diversity of trophic interactions inside an arsenic-rich microbial ecosystem.</title>
        <authorList>
            <person name="Bertin P.N."/>
            <person name="Heinrich-Salmeron A."/>
            <person name="Pelletier E."/>
            <person name="Goulhen-Chollet F."/>
            <person name="Arsene-Ploetze F."/>
            <person name="Gallien S."/>
            <person name="Calteau A."/>
            <person name="Vallenet D."/>
            <person name="Casiot C."/>
            <person name="Chane-Woon-Ming B."/>
            <person name="Giloteaux L."/>
            <person name="Barakat M."/>
            <person name="Bonnefoy V."/>
            <person name="Bruneel O."/>
            <person name="Chandler M."/>
            <person name="Cleiss J."/>
            <person name="Duran R."/>
            <person name="Elbaz-Poulichet F."/>
            <person name="Fonknechten N."/>
            <person name="Lauga B."/>
            <person name="Mornico D."/>
            <person name="Ortet P."/>
            <person name="Schaeffer C."/>
            <person name="Siguier P."/>
            <person name="Alexander Thil Smith A."/>
            <person name="Van Dorsselaer A."/>
            <person name="Weissenbach J."/>
            <person name="Medigue C."/>
            <person name="Le Paslier D."/>
        </authorList>
    </citation>
    <scope>NUCLEOTIDE SEQUENCE</scope>
</reference>
<protein>
    <submittedName>
        <fullName evidence="3">Uncharacterized protein</fullName>
    </submittedName>
</protein>
<sequence length="185" mass="20460">MRSLCAGTTSCSQSARRHRDSPGRFDVPADEGVSCDKKRTSQPGGFEKQMKFNDLIRSAVFFVLALAMVGALCAPALAVQYTLTVENPTPYTFSMATVHEFCMRSPLPEGAIQPHSRRDFTIDTEVNGGCANTRLASELALQFRGGNHRFYIKFYKLALHLWGPNSSSRFEESNGSFTGVVIRLK</sequence>
<dbReference type="EMBL" id="CABL01000002">
    <property type="protein sequence ID" value="CBH74755.1"/>
    <property type="molecule type" value="Genomic_DNA"/>
</dbReference>
<proteinExistence type="predicted"/>
<evidence type="ECO:0000256" key="2">
    <source>
        <dbReference type="SAM" id="Phobius"/>
    </source>
</evidence>
<gene>
    <name evidence="3" type="ORF">CARN1_1858</name>
</gene>
<evidence type="ECO:0000256" key="1">
    <source>
        <dbReference type="SAM" id="MobiDB-lite"/>
    </source>
</evidence>
<accession>E6PE70</accession>